<keyword evidence="2" id="KW-1185">Reference proteome</keyword>
<sequence>MCYLPALPRKSLALRQSFPSLLNHCGHTVIEVHISLFTLLLNCLALVMATAWLHLCLHKAFCCCENATGWYDTCVPHNCVSQLP</sequence>
<reference evidence="1" key="1">
    <citation type="submission" date="2021-05" db="EMBL/GenBank/DDBJ databases">
        <authorList>
            <person name="Pan Q."/>
            <person name="Jouanno E."/>
            <person name="Zahm M."/>
            <person name="Klopp C."/>
            <person name="Cabau C."/>
            <person name="Louis A."/>
            <person name="Berthelot C."/>
            <person name="Parey E."/>
            <person name="Roest Crollius H."/>
            <person name="Montfort J."/>
            <person name="Robinson-Rechavi M."/>
            <person name="Bouchez O."/>
            <person name="Lampietro C."/>
            <person name="Lopez Roques C."/>
            <person name="Donnadieu C."/>
            <person name="Postlethwait J."/>
            <person name="Bobe J."/>
            <person name="Dillon D."/>
            <person name="Chandos A."/>
            <person name="von Hippel F."/>
            <person name="Guiguen Y."/>
        </authorList>
    </citation>
    <scope>NUCLEOTIDE SEQUENCE</scope>
    <source>
        <strain evidence="1">YG-Jan2019</strain>
    </source>
</reference>
<gene>
    <name evidence="1" type="ORF">DPEC_G00151590</name>
</gene>
<evidence type="ECO:0000313" key="1">
    <source>
        <dbReference type="EMBL" id="KAJ8003750.1"/>
    </source>
</evidence>
<name>A0ACC2GJQ0_DALPE</name>
<dbReference type="EMBL" id="CM055739">
    <property type="protein sequence ID" value="KAJ8003750.1"/>
    <property type="molecule type" value="Genomic_DNA"/>
</dbReference>
<dbReference type="Proteomes" id="UP001157502">
    <property type="component" value="Chromosome 12"/>
</dbReference>
<proteinExistence type="predicted"/>
<accession>A0ACC2GJQ0</accession>
<protein>
    <submittedName>
        <fullName evidence="1">Uncharacterized protein</fullName>
    </submittedName>
</protein>
<comment type="caution">
    <text evidence="1">The sequence shown here is derived from an EMBL/GenBank/DDBJ whole genome shotgun (WGS) entry which is preliminary data.</text>
</comment>
<evidence type="ECO:0000313" key="2">
    <source>
        <dbReference type="Proteomes" id="UP001157502"/>
    </source>
</evidence>
<organism evidence="1 2">
    <name type="scientific">Dallia pectoralis</name>
    <name type="common">Alaska blackfish</name>
    <dbReference type="NCBI Taxonomy" id="75939"/>
    <lineage>
        <taxon>Eukaryota</taxon>
        <taxon>Metazoa</taxon>
        <taxon>Chordata</taxon>
        <taxon>Craniata</taxon>
        <taxon>Vertebrata</taxon>
        <taxon>Euteleostomi</taxon>
        <taxon>Actinopterygii</taxon>
        <taxon>Neopterygii</taxon>
        <taxon>Teleostei</taxon>
        <taxon>Protacanthopterygii</taxon>
        <taxon>Esociformes</taxon>
        <taxon>Umbridae</taxon>
        <taxon>Dallia</taxon>
    </lineage>
</organism>